<dbReference type="KEGG" id="oai:OLEAN_C21350"/>
<dbReference type="HOGENOM" id="CLU_2383303_0_0_6"/>
<dbReference type="OrthoDB" id="9800168at2"/>
<sequence length="94" mass="10043">MVDSKKDTDKNTQAALGAELKVSATTCPRCLANFICNAANIQQCQCWGVGLGADDFAYLKQQGFSAEQSGCLCRNCLIEMQREAVDAANNSSST</sequence>
<gene>
    <name evidence="1" type="ORF">OLEAN_C21350</name>
</gene>
<dbReference type="AlphaFoldDB" id="R4YMT6"/>
<proteinExistence type="predicted"/>
<protein>
    <recommendedName>
        <fullName evidence="3">Cysteine-rich CWC</fullName>
    </recommendedName>
</protein>
<dbReference type="EMBL" id="FO203512">
    <property type="protein sequence ID" value="CCK76311.1"/>
    <property type="molecule type" value="Genomic_DNA"/>
</dbReference>
<accession>R4YMT6</accession>
<evidence type="ECO:0000313" key="1">
    <source>
        <dbReference type="EMBL" id="CCK76311.1"/>
    </source>
</evidence>
<name>R4YMT6_OLEAN</name>
<evidence type="ECO:0008006" key="3">
    <source>
        <dbReference type="Google" id="ProtNLM"/>
    </source>
</evidence>
<dbReference type="InterPro" id="IPR032720">
    <property type="entry name" value="Cys_rich_CWC"/>
</dbReference>
<dbReference type="Proteomes" id="UP000032749">
    <property type="component" value="Chromosome"/>
</dbReference>
<organism evidence="1 2">
    <name type="scientific">Oleispira antarctica RB-8</name>
    <dbReference type="NCBI Taxonomy" id="698738"/>
    <lineage>
        <taxon>Bacteria</taxon>
        <taxon>Pseudomonadati</taxon>
        <taxon>Pseudomonadota</taxon>
        <taxon>Gammaproteobacteria</taxon>
        <taxon>Oceanospirillales</taxon>
        <taxon>Oceanospirillaceae</taxon>
        <taxon>Oleispira</taxon>
    </lineage>
</organism>
<reference evidence="1 2" key="1">
    <citation type="journal article" date="2013" name="Nat. Commun.">
        <title>Genome sequence and functional genomic analysis of the oil-degrading bacterium Oleispira antarctica.</title>
        <authorList>
            <person name="Kube M."/>
            <person name="Chernikova T.N."/>
            <person name="Al-Ramahi Y."/>
            <person name="Beloqui A."/>
            <person name="Lopez-Cortez N."/>
            <person name="Guazzaroni M.E."/>
            <person name="Heipieper H.J."/>
            <person name="Klages S."/>
            <person name="Kotsyurbenko O.R."/>
            <person name="Langer I."/>
            <person name="Nechitaylo T.Y."/>
            <person name="Lunsdorf H."/>
            <person name="Fernandez M."/>
            <person name="Juarez S."/>
            <person name="Ciordia S."/>
            <person name="Singer A."/>
            <person name="Kagan O."/>
            <person name="Egorova O."/>
            <person name="Petit P.A."/>
            <person name="Stogios P."/>
            <person name="Kim Y."/>
            <person name="Tchigvintsev A."/>
            <person name="Flick R."/>
            <person name="Denaro R."/>
            <person name="Genovese M."/>
            <person name="Albar J.P."/>
            <person name="Reva O.N."/>
            <person name="Martinez-Gomariz M."/>
            <person name="Tran H."/>
            <person name="Ferrer M."/>
            <person name="Savchenko A."/>
            <person name="Yakunin A.F."/>
            <person name="Yakimov M.M."/>
            <person name="Golyshina O.V."/>
            <person name="Reinhardt R."/>
            <person name="Golyshin P.N."/>
        </authorList>
    </citation>
    <scope>NUCLEOTIDE SEQUENCE [LARGE SCALE GENOMIC DNA]</scope>
</reference>
<dbReference type="STRING" id="698738.OLEAN_C21350"/>
<keyword evidence="2" id="KW-1185">Reference proteome</keyword>
<evidence type="ECO:0000313" key="2">
    <source>
        <dbReference type="Proteomes" id="UP000032749"/>
    </source>
</evidence>
<dbReference type="Pfam" id="PF14375">
    <property type="entry name" value="Cys_rich_CWC"/>
    <property type="match status" value="1"/>
</dbReference>